<organism evidence="1 2">
    <name type="scientific">Rhodopirellula europaea SH398</name>
    <dbReference type="NCBI Taxonomy" id="1263868"/>
    <lineage>
        <taxon>Bacteria</taxon>
        <taxon>Pseudomonadati</taxon>
        <taxon>Planctomycetota</taxon>
        <taxon>Planctomycetia</taxon>
        <taxon>Pirellulales</taxon>
        <taxon>Pirellulaceae</taxon>
        <taxon>Rhodopirellula</taxon>
    </lineage>
</organism>
<comment type="caution">
    <text evidence="1">The sequence shown here is derived from an EMBL/GenBank/DDBJ whole genome shotgun (WGS) entry which is preliminary data.</text>
</comment>
<reference evidence="1 2" key="1">
    <citation type="journal article" date="2013" name="Mar. Genomics">
        <title>Expression of sulfatases in Rhodopirellula baltica and the diversity of sulfatases in the genus Rhodopirellula.</title>
        <authorList>
            <person name="Wegner C.E."/>
            <person name="Richter-Heitmann T."/>
            <person name="Klindworth A."/>
            <person name="Klockow C."/>
            <person name="Richter M."/>
            <person name="Achstetter T."/>
            <person name="Glockner F.O."/>
            <person name="Harder J."/>
        </authorList>
    </citation>
    <scope>NUCLEOTIDE SEQUENCE [LARGE SCALE GENOMIC DNA]</scope>
    <source>
        <strain evidence="1 2">SH398</strain>
    </source>
</reference>
<dbReference type="EMBL" id="ANOF01000194">
    <property type="protein sequence ID" value="EMI23506.1"/>
    <property type="molecule type" value="Genomic_DNA"/>
</dbReference>
<accession>M5RWD5</accession>
<dbReference type="STRING" id="1263868.RESH_05919"/>
<protein>
    <submittedName>
        <fullName evidence="1">Uncharacterized protein</fullName>
    </submittedName>
</protein>
<gene>
    <name evidence="1" type="ORF">RESH_05919</name>
</gene>
<proteinExistence type="predicted"/>
<dbReference type="AlphaFoldDB" id="M5RWD5"/>
<dbReference type="Proteomes" id="UP000011996">
    <property type="component" value="Unassembled WGS sequence"/>
</dbReference>
<evidence type="ECO:0000313" key="1">
    <source>
        <dbReference type="EMBL" id="EMI23506.1"/>
    </source>
</evidence>
<name>M5RWD5_9BACT</name>
<sequence length="42" mass="4989">MMRDAVPECFAMVHEWVLKTRLSVAWSVPRLKTHKTVIYEQT</sequence>
<dbReference type="PATRIC" id="fig|1263868.3.peg.6426"/>
<evidence type="ECO:0000313" key="2">
    <source>
        <dbReference type="Proteomes" id="UP000011996"/>
    </source>
</evidence>